<dbReference type="PANTHER" id="PTHR45614:SF276">
    <property type="entry name" value="CHROMOSOME UNDETERMINED SCAFFOLD_121, WHOLE GENOME SHOTGUN SEQUENCE"/>
    <property type="match status" value="1"/>
</dbReference>
<dbReference type="GO" id="GO:0000981">
    <property type="term" value="F:DNA-binding transcription factor activity, RNA polymerase II-specific"/>
    <property type="evidence" value="ECO:0007669"/>
    <property type="project" value="TreeGrafter"/>
</dbReference>
<dbReference type="Pfam" id="PF13921">
    <property type="entry name" value="Myb_DNA-bind_6"/>
    <property type="match status" value="1"/>
</dbReference>
<dbReference type="EMBL" id="CAJJDP010000106">
    <property type="protein sequence ID" value="CAD8194217.1"/>
    <property type="molecule type" value="Genomic_DNA"/>
</dbReference>
<reference evidence="3" key="1">
    <citation type="submission" date="2021-01" db="EMBL/GenBank/DDBJ databases">
        <authorList>
            <consortium name="Genoscope - CEA"/>
            <person name="William W."/>
        </authorList>
    </citation>
    <scope>NUCLEOTIDE SEQUENCE</scope>
</reference>
<evidence type="ECO:0000259" key="1">
    <source>
        <dbReference type="PROSITE" id="PS50090"/>
    </source>
</evidence>
<protein>
    <submittedName>
        <fullName evidence="3">Uncharacterized protein</fullName>
    </submittedName>
</protein>
<dbReference type="GO" id="GO:0005634">
    <property type="term" value="C:nucleus"/>
    <property type="evidence" value="ECO:0007669"/>
    <property type="project" value="TreeGrafter"/>
</dbReference>
<name>A0A8S1WZY5_PAROT</name>
<dbReference type="SMART" id="SM00717">
    <property type="entry name" value="SANT"/>
    <property type="match status" value="2"/>
</dbReference>
<gene>
    <name evidence="3" type="ORF">POCTA_138.1.T1060120</name>
</gene>
<evidence type="ECO:0000259" key="2">
    <source>
        <dbReference type="PROSITE" id="PS51294"/>
    </source>
</evidence>
<feature type="domain" description="Myb-like" evidence="1">
    <location>
        <begin position="8"/>
        <end position="65"/>
    </location>
</feature>
<feature type="domain" description="Myb-like" evidence="1">
    <location>
        <begin position="66"/>
        <end position="116"/>
    </location>
</feature>
<accession>A0A8S1WZY5</accession>
<feature type="domain" description="HTH myb-type" evidence="2">
    <location>
        <begin position="66"/>
        <end position="120"/>
    </location>
</feature>
<dbReference type="PANTHER" id="PTHR45614">
    <property type="entry name" value="MYB PROTEIN-RELATED"/>
    <property type="match status" value="1"/>
</dbReference>
<dbReference type="PROSITE" id="PS51294">
    <property type="entry name" value="HTH_MYB"/>
    <property type="match status" value="1"/>
</dbReference>
<sequence>MVNHFPSETKKKRKPWIIQEDKLLKKLVKKFQNERLAWKKISQALKSHGFNRDTKACRERFSNHLDRRYNKANLTDKEIDQLFELIELYGNKWTFIAEQLNNRTDQDIKNKFYAHVKKIIRRLIKVAYQTTESSLIIAKIQPLLISSIYCHDDEDNDKILKIDDQMKALFKQLIRNNKKIQVGVKVDDQTIDQVKIIMNYLGEQNDIYIEKKVNKQAQKVQLMKLKYKRTFKLQQGLDNQQKIIEKIQKKKPIFTTKKVKIEKFQFTAPPPPQMGQTPIPYFQFKSIENMYSCQSYIHPIISTPSFYWGQTQNIFSIDPMLSNSFLFGFQGNQNSYGIWSDKYRVTPD</sequence>
<dbReference type="Proteomes" id="UP000683925">
    <property type="component" value="Unassembled WGS sequence"/>
</dbReference>
<dbReference type="InterPro" id="IPR050560">
    <property type="entry name" value="MYB_TF"/>
</dbReference>
<evidence type="ECO:0000313" key="4">
    <source>
        <dbReference type="Proteomes" id="UP000683925"/>
    </source>
</evidence>
<dbReference type="AlphaFoldDB" id="A0A8S1WZY5"/>
<dbReference type="PROSITE" id="PS50090">
    <property type="entry name" value="MYB_LIKE"/>
    <property type="match status" value="2"/>
</dbReference>
<dbReference type="OMA" id="KPWIIQE"/>
<dbReference type="InterPro" id="IPR017930">
    <property type="entry name" value="Myb_dom"/>
</dbReference>
<comment type="caution">
    <text evidence="3">The sequence shown here is derived from an EMBL/GenBank/DDBJ whole genome shotgun (WGS) entry which is preliminary data.</text>
</comment>
<evidence type="ECO:0000313" key="3">
    <source>
        <dbReference type="EMBL" id="CAD8194217.1"/>
    </source>
</evidence>
<dbReference type="CDD" id="cd00167">
    <property type="entry name" value="SANT"/>
    <property type="match status" value="1"/>
</dbReference>
<dbReference type="InterPro" id="IPR001005">
    <property type="entry name" value="SANT/Myb"/>
</dbReference>
<dbReference type="GO" id="GO:0000978">
    <property type="term" value="F:RNA polymerase II cis-regulatory region sequence-specific DNA binding"/>
    <property type="evidence" value="ECO:0007669"/>
    <property type="project" value="TreeGrafter"/>
</dbReference>
<organism evidence="3 4">
    <name type="scientific">Paramecium octaurelia</name>
    <dbReference type="NCBI Taxonomy" id="43137"/>
    <lineage>
        <taxon>Eukaryota</taxon>
        <taxon>Sar</taxon>
        <taxon>Alveolata</taxon>
        <taxon>Ciliophora</taxon>
        <taxon>Intramacronucleata</taxon>
        <taxon>Oligohymenophorea</taxon>
        <taxon>Peniculida</taxon>
        <taxon>Parameciidae</taxon>
        <taxon>Paramecium</taxon>
    </lineage>
</organism>
<proteinExistence type="predicted"/>
<dbReference type="OrthoDB" id="2143914at2759"/>
<keyword evidence="4" id="KW-1185">Reference proteome</keyword>